<dbReference type="EMBL" id="JABXBU010000002">
    <property type="protein sequence ID" value="KAF8793579.1"/>
    <property type="molecule type" value="Genomic_DNA"/>
</dbReference>
<accession>A0A8T0FV99</accession>
<feature type="chain" id="PRO_5035802278" evidence="1">
    <location>
        <begin position="24"/>
        <end position="87"/>
    </location>
</feature>
<sequence>MMKLILITLVAFVLVFHTRSAAAEGIMDLIQKGLKELTGGAQMGAGDIATALKNVNKGDYELFKGIGELVQGILGGAGDVVGGALDV</sequence>
<feature type="signal peptide" evidence="1">
    <location>
        <begin position="1"/>
        <end position="23"/>
    </location>
</feature>
<keyword evidence="1" id="KW-0732">Signal</keyword>
<dbReference type="AlphaFoldDB" id="A0A8T0FV99"/>
<keyword evidence="3" id="KW-1185">Reference proteome</keyword>
<proteinExistence type="predicted"/>
<reference evidence="2" key="1">
    <citation type="journal article" date="2020" name="bioRxiv">
        <title>Chromosome-level reference genome of the European wasp spider Argiope bruennichi: a resource for studies on range expansion and evolutionary adaptation.</title>
        <authorList>
            <person name="Sheffer M.M."/>
            <person name="Hoppe A."/>
            <person name="Krehenwinkel H."/>
            <person name="Uhl G."/>
            <person name="Kuss A.W."/>
            <person name="Jensen L."/>
            <person name="Jensen C."/>
            <person name="Gillespie R.G."/>
            <person name="Hoff K.J."/>
            <person name="Prost S."/>
        </authorList>
    </citation>
    <scope>NUCLEOTIDE SEQUENCE</scope>
</reference>
<evidence type="ECO:0000256" key="1">
    <source>
        <dbReference type="SAM" id="SignalP"/>
    </source>
</evidence>
<protein>
    <submittedName>
        <fullName evidence="2">Uncharacterized protein</fullName>
    </submittedName>
</protein>
<organism evidence="2 3">
    <name type="scientific">Argiope bruennichi</name>
    <name type="common">Wasp spider</name>
    <name type="synonym">Aranea bruennichi</name>
    <dbReference type="NCBI Taxonomy" id="94029"/>
    <lineage>
        <taxon>Eukaryota</taxon>
        <taxon>Metazoa</taxon>
        <taxon>Ecdysozoa</taxon>
        <taxon>Arthropoda</taxon>
        <taxon>Chelicerata</taxon>
        <taxon>Arachnida</taxon>
        <taxon>Araneae</taxon>
        <taxon>Araneomorphae</taxon>
        <taxon>Entelegynae</taxon>
        <taxon>Araneoidea</taxon>
        <taxon>Araneidae</taxon>
        <taxon>Argiope</taxon>
    </lineage>
</organism>
<name>A0A8T0FV99_ARGBR</name>
<gene>
    <name evidence="2" type="ORF">HNY73_001637</name>
</gene>
<comment type="caution">
    <text evidence="2">The sequence shown here is derived from an EMBL/GenBank/DDBJ whole genome shotgun (WGS) entry which is preliminary data.</text>
</comment>
<evidence type="ECO:0000313" key="3">
    <source>
        <dbReference type="Proteomes" id="UP000807504"/>
    </source>
</evidence>
<evidence type="ECO:0000313" key="2">
    <source>
        <dbReference type="EMBL" id="KAF8793579.1"/>
    </source>
</evidence>
<reference evidence="2" key="2">
    <citation type="submission" date="2020-06" db="EMBL/GenBank/DDBJ databases">
        <authorList>
            <person name="Sheffer M."/>
        </authorList>
    </citation>
    <scope>NUCLEOTIDE SEQUENCE</scope>
</reference>
<dbReference type="Proteomes" id="UP000807504">
    <property type="component" value="Unassembled WGS sequence"/>
</dbReference>